<keyword evidence="3" id="KW-0813">Transport</keyword>
<evidence type="ECO:0000313" key="17">
    <source>
        <dbReference type="EMBL" id="QHI70272.1"/>
    </source>
</evidence>
<name>A0A6P1M8A5_9BACT</name>
<dbReference type="RefSeq" id="WP_160629449.1">
    <property type="nucleotide sequence ID" value="NZ_CP047593.1"/>
</dbReference>
<evidence type="ECO:0000256" key="8">
    <source>
        <dbReference type="ARBA" id="ARBA00023047"/>
    </source>
</evidence>
<evidence type="ECO:0000256" key="7">
    <source>
        <dbReference type="ARBA" id="ARBA00022729"/>
    </source>
</evidence>
<dbReference type="GO" id="GO:0046930">
    <property type="term" value="C:pore complex"/>
    <property type="evidence" value="ECO:0007669"/>
    <property type="project" value="UniProtKB-KW"/>
</dbReference>
<evidence type="ECO:0000256" key="14">
    <source>
        <dbReference type="ARBA" id="ARBA00023288"/>
    </source>
</evidence>
<keyword evidence="18" id="KW-1185">Reference proteome</keyword>
<gene>
    <name evidence="17" type="ORF">GT409_12750</name>
</gene>
<dbReference type="GO" id="GO:0015288">
    <property type="term" value="F:porin activity"/>
    <property type="evidence" value="ECO:0007669"/>
    <property type="project" value="UniProtKB-KW"/>
</dbReference>
<comment type="similarity">
    <text evidence="2">Belongs to the BexD/CtrA/VexA family.</text>
</comment>
<keyword evidence="10" id="KW-0626">Porin</keyword>
<keyword evidence="4" id="KW-1134">Transmembrane beta strand</keyword>
<dbReference type="Proteomes" id="UP000464954">
    <property type="component" value="Chromosome"/>
</dbReference>
<evidence type="ECO:0000256" key="11">
    <source>
        <dbReference type="ARBA" id="ARBA00023136"/>
    </source>
</evidence>
<keyword evidence="8" id="KW-0625">Polysaccharide transport</keyword>
<dbReference type="Gene3D" id="3.10.560.10">
    <property type="entry name" value="Outer membrane lipoprotein wza domain like"/>
    <property type="match status" value="1"/>
</dbReference>
<evidence type="ECO:0000256" key="3">
    <source>
        <dbReference type="ARBA" id="ARBA00022448"/>
    </source>
</evidence>
<organism evidence="17 18">
    <name type="scientific">Tichowtungia aerotolerans</name>
    <dbReference type="NCBI Taxonomy" id="2697043"/>
    <lineage>
        <taxon>Bacteria</taxon>
        <taxon>Pseudomonadati</taxon>
        <taxon>Kiritimatiellota</taxon>
        <taxon>Tichowtungiia</taxon>
        <taxon>Tichowtungiales</taxon>
        <taxon>Tichowtungiaceae</taxon>
        <taxon>Tichowtungia</taxon>
    </lineage>
</organism>
<dbReference type="AlphaFoldDB" id="A0A6P1M8A5"/>
<proteinExistence type="inferred from homology"/>
<evidence type="ECO:0000256" key="2">
    <source>
        <dbReference type="ARBA" id="ARBA00009450"/>
    </source>
</evidence>
<keyword evidence="9" id="KW-0406">Ion transport</keyword>
<feature type="domain" description="SLBB" evidence="16">
    <location>
        <begin position="119"/>
        <end position="200"/>
    </location>
</feature>
<dbReference type="Pfam" id="PF22461">
    <property type="entry name" value="SLBB_2"/>
    <property type="match status" value="1"/>
</dbReference>
<protein>
    <submittedName>
        <fullName evidence="17">Uncharacterized protein</fullName>
    </submittedName>
</protein>
<dbReference type="KEGG" id="taer:GT409_12750"/>
<dbReference type="InterPro" id="IPR049712">
    <property type="entry name" value="Poly_export"/>
</dbReference>
<accession>A0A6P1M8A5</accession>
<keyword evidence="7" id="KW-0732">Signal</keyword>
<keyword evidence="13" id="KW-0998">Cell outer membrane</keyword>
<keyword evidence="11" id="KW-0472">Membrane</keyword>
<dbReference type="Gene3D" id="3.30.1950.10">
    <property type="entry name" value="wza like domain"/>
    <property type="match status" value="1"/>
</dbReference>
<feature type="domain" description="Polysaccharide export protein N-terminal" evidence="15">
    <location>
        <begin position="39"/>
        <end position="111"/>
    </location>
</feature>
<keyword evidence="6" id="KW-0812">Transmembrane</keyword>
<evidence type="ECO:0000259" key="15">
    <source>
        <dbReference type="Pfam" id="PF02563"/>
    </source>
</evidence>
<dbReference type="GO" id="GO:0009279">
    <property type="term" value="C:cell outer membrane"/>
    <property type="evidence" value="ECO:0007669"/>
    <property type="project" value="UniProtKB-SubCell"/>
</dbReference>
<dbReference type="InterPro" id="IPR054765">
    <property type="entry name" value="SLBB_dom"/>
</dbReference>
<dbReference type="Pfam" id="PF02563">
    <property type="entry name" value="Poly_export"/>
    <property type="match status" value="1"/>
</dbReference>
<dbReference type="PANTHER" id="PTHR33619:SF3">
    <property type="entry name" value="POLYSACCHARIDE EXPORT PROTEIN GFCE-RELATED"/>
    <property type="match status" value="1"/>
</dbReference>
<evidence type="ECO:0000256" key="12">
    <source>
        <dbReference type="ARBA" id="ARBA00023139"/>
    </source>
</evidence>
<comment type="subcellular location">
    <subcellularLocation>
        <location evidence="1">Cell outer membrane</location>
        <topology evidence="1">Multi-pass membrane protein</topology>
    </subcellularLocation>
</comment>
<dbReference type="GO" id="GO:0015159">
    <property type="term" value="F:polysaccharide transmembrane transporter activity"/>
    <property type="evidence" value="ECO:0007669"/>
    <property type="project" value="InterPro"/>
</dbReference>
<dbReference type="InterPro" id="IPR003715">
    <property type="entry name" value="Poly_export_N"/>
</dbReference>
<reference evidence="17 18" key="1">
    <citation type="submission" date="2020-01" db="EMBL/GenBank/DDBJ databases">
        <title>Ponticoccus aerotolerans gen. nov., sp. nov., an anaerobic bacterium and proposal of Ponticoccusceae fam. nov., Ponticoccusles ord. nov. and Ponticoccuse classis nov. in the phylum Kiritimatiellaeota.</title>
        <authorList>
            <person name="Zhou L.Y."/>
            <person name="Du Z.J."/>
        </authorList>
    </citation>
    <scope>NUCLEOTIDE SEQUENCE [LARGE SCALE GENOMIC DNA]</scope>
    <source>
        <strain evidence="17 18">S-5007</strain>
    </source>
</reference>
<evidence type="ECO:0000256" key="13">
    <source>
        <dbReference type="ARBA" id="ARBA00023237"/>
    </source>
</evidence>
<dbReference type="PROSITE" id="PS51257">
    <property type="entry name" value="PROKAR_LIPOPROTEIN"/>
    <property type="match status" value="1"/>
</dbReference>
<evidence type="ECO:0000256" key="9">
    <source>
        <dbReference type="ARBA" id="ARBA00023065"/>
    </source>
</evidence>
<keyword evidence="14" id="KW-0449">Lipoprotein</keyword>
<evidence type="ECO:0000259" key="16">
    <source>
        <dbReference type="Pfam" id="PF22461"/>
    </source>
</evidence>
<evidence type="ECO:0000256" key="5">
    <source>
        <dbReference type="ARBA" id="ARBA00022597"/>
    </source>
</evidence>
<dbReference type="GO" id="GO:0006811">
    <property type="term" value="P:monoatomic ion transport"/>
    <property type="evidence" value="ECO:0007669"/>
    <property type="project" value="UniProtKB-KW"/>
</dbReference>
<keyword evidence="5" id="KW-0762">Sugar transport</keyword>
<evidence type="ECO:0000256" key="1">
    <source>
        <dbReference type="ARBA" id="ARBA00004571"/>
    </source>
</evidence>
<evidence type="ECO:0000313" key="18">
    <source>
        <dbReference type="Proteomes" id="UP000464954"/>
    </source>
</evidence>
<evidence type="ECO:0000256" key="4">
    <source>
        <dbReference type="ARBA" id="ARBA00022452"/>
    </source>
</evidence>
<evidence type="ECO:0000256" key="10">
    <source>
        <dbReference type="ARBA" id="ARBA00023114"/>
    </source>
</evidence>
<dbReference type="PANTHER" id="PTHR33619">
    <property type="entry name" value="POLYSACCHARIDE EXPORT PROTEIN GFCE-RELATED"/>
    <property type="match status" value="1"/>
</dbReference>
<keyword evidence="12" id="KW-0564">Palmitate</keyword>
<dbReference type="EMBL" id="CP047593">
    <property type="protein sequence ID" value="QHI70272.1"/>
    <property type="molecule type" value="Genomic_DNA"/>
</dbReference>
<evidence type="ECO:0000256" key="6">
    <source>
        <dbReference type="ARBA" id="ARBA00022692"/>
    </source>
</evidence>
<sequence>MKIYSSGISRVIVAVAAVLLAGCKTPDSQFVKIGGVSAPDTRVTLAPGDQLDIRFFYTPELGDIQEIRADGKITLQLIGDVDAAGLTPPQLQKKLEESYAGLIEKPSVAVIARKLNHRNIYVAGSVKTPGLLPMPGHLTALEAIMQAGGFDMKEADSSEVVVIRNNRGVRTSYVVDLSNAINGKAPSKPFYLHAQDIVYVQRTGAVKAAQWINQHVTQLIPQAGFTYFYNSGTGDSTIGVDTSAR</sequence>